<dbReference type="InterPro" id="IPR018060">
    <property type="entry name" value="HTH_AraC"/>
</dbReference>
<dbReference type="Gene3D" id="1.10.10.60">
    <property type="entry name" value="Homeodomain-like"/>
    <property type="match status" value="1"/>
</dbReference>
<dbReference type="EMBL" id="MCAS01000017">
    <property type="protein sequence ID" value="RKF44983.1"/>
    <property type="molecule type" value="Genomic_DNA"/>
</dbReference>
<evidence type="ECO:0000313" key="2">
    <source>
        <dbReference type="EMBL" id="RKF44983.1"/>
    </source>
</evidence>
<evidence type="ECO:0000313" key="3">
    <source>
        <dbReference type="Proteomes" id="UP000283709"/>
    </source>
</evidence>
<organism evidence="2 3">
    <name type="scientific">Paraburkholderia fungorum</name>
    <dbReference type="NCBI Taxonomy" id="134537"/>
    <lineage>
        <taxon>Bacteria</taxon>
        <taxon>Pseudomonadati</taxon>
        <taxon>Pseudomonadota</taxon>
        <taxon>Betaproteobacteria</taxon>
        <taxon>Burkholderiales</taxon>
        <taxon>Burkholderiaceae</taxon>
        <taxon>Paraburkholderia</taxon>
    </lineage>
</organism>
<dbReference type="AlphaFoldDB" id="A0A420GJ14"/>
<sequence length="312" mass="34542">MSANPIPTLPPCPALVDRAPRVLDSGESPHARLYLPPPVLQDAVVAIVCRDTRGFELNDAQRLNHFPASPLVCLSWYRDLDAGLVETTSNGPLWRPFGAALILSGSQSSPSASWAPTTGQGGMLCFTADAVQALFGVELSAVHDRFLSASELLGDAWRPFLDALLNADDDAATLAALEQHLAPRWQAVRGRNSAIASLRQAGRHWVGRLARQASEWRQTHSPRQVERRIKSYSGRSLREWQSLVKTEGAFFAAREQYEAGQAFDWAALAQDEGFADQAHLSRAVKRITGFSPSDFAQRFIEDESFWMYRLWV</sequence>
<proteinExistence type="predicted"/>
<feature type="domain" description="HTH araC/xylS-type" evidence="1">
    <location>
        <begin position="221"/>
        <end position="298"/>
    </location>
</feature>
<protein>
    <submittedName>
        <fullName evidence="2">AraC family transcriptional regulator</fullName>
    </submittedName>
</protein>
<reference evidence="2 3" key="1">
    <citation type="submission" date="2016-07" db="EMBL/GenBank/DDBJ databases">
        <title>Genome analysis of Burkholderia fungorum ES3-20.</title>
        <authorList>
            <person name="Xu D."/>
            <person name="Yao R."/>
            <person name="Zheng S."/>
        </authorList>
    </citation>
    <scope>NUCLEOTIDE SEQUENCE [LARGE SCALE GENOMIC DNA]</scope>
    <source>
        <strain evidence="2 3">ES3-20</strain>
    </source>
</reference>
<dbReference type="SMART" id="SM00342">
    <property type="entry name" value="HTH_ARAC"/>
    <property type="match status" value="1"/>
</dbReference>
<accession>A0A420GJ14</accession>
<dbReference type="Proteomes" id="UP000283709">
    <property type="component" value="Unassembled WGS sequence"/>
</dbReference>
<dbReference type="PROSITE" id="PS01124">
    <property type="entry name" value="HTH_ARAC_FAMILY_2"/>
    <property type="match status" value="1"/>
</dbReference>
<dbReference type="RefSeq" id="WP_120345568.1">
    <property type="nucleotide sequence ID" value="NZ_MCAS01000017.1"/>
</dbReference>
<gene>
    <name evidence="2" type="ORF">BCY88_27670</name>
</gene>
<name>A0A420GJ14_9BURK</name>
<dbReference type="GO" id="GO:0043565">
    <property type="term" value="F:sequence-specific DNA binding"/>
    <property type="evidence" value="ECO:0007669"/>
    <property type="project" value="InterPro"/>
</dbReference>
<evidence type="ECO:0000259" key="1">
    <source>
        <dbReference type="PROSITE" id="PS01124"/>
    </source>
</evidence>
<dbReference type="GO" id="GO:0003700">
    <property type="term" value="F:DNA-binding transcription factor activity"/>
    <property type="evidence" value="ECO:0007669"/>
    <property type="project" value="InterPro"/>
</dbReference>
<comment type="caution">
    <text evidence="2">The sequence shown here is derived from an EMBL/GenBank/DDBJ whole genome shotgun (WGS) entry which is preliminary data.</text>
</comment>
<dbReference type="OrthoDB" id="2559672at2"/>